<dbReference type="Proteomes" id="UP000054016">
    <property type="component" value="Unassembled WGS sequence"/>
</dbReference>
<proteinExistence type="predicted"/>
<dbReference type="InterPro" id="IPR011991">
    <property type="entry name" value="ArsR-like_HTH"/>
</dbReference>
<dbReference type="InterPro" id="IPR001845">
    <property type="entry name" value="HTH_ArsR_DNA-bd_dom"/>
</dbReference>
<comment type="caution">
    <text evidence="2">The sequence shown here is derived from an EMBL/GenBank/DDBJ whole genome shotgun (WGS) entry which is preliminary data.</text>
</comment>
<evidence type="ECO:0000259" key="1">
    <source>
        <dbReference type="SMART" id="SM00418"/>
    </source>
</evidence>
<name>A0A0M0BVL1_9ARCH</name>
<dbReference type="InterPro" id="IPR036390">
    <property type="entry name" value="WH_DNA-bd_sf"/>
</dbReference>
<accession>A0A0M0BVL1</accession>
<dbReference type="EMBL" id="LFWV01000008">
    <property type="protein sequence ID" value="KON32216.1"/>
    <property type="molecule type" value="Genomic_DNA"/>
</dbReference>
<dbReference type="InterPro" id="IPR036388">
    <property type="entry name" value="WH-like_DNA-bd_sf"/>
</dbReference>
<dbReference type="SMART" id="SM00418">
    <property type="entry name" value="HTH_ARSR"/>
    <property type="match status" value="1"/>
</dbReference>
<gene>
    <name evidence="2" type="ORF">AC478_00940</name>
</gene>
<dbReference type="CDD" id="cd00090">
    <property type="entry name" value="HTH_ARSR"/>
    <property type="match status" value="1"/>
</dbReference>
<evidence type="ECO:0000313" key="3">
    <source>
        <dbReference type="Proteomes" id="UP000054016"/>
    </source>
</evidence>
<sequence>MWQIEKEDSEMVNQTNVEEAIPLPLLTETWFEQRFPEMGRIRVIEGIGEHWKRRKLNSVIVVAFHADLEVAQLKHFFSLFFTEHLIRSGYSINPVVYIGALRDIGRGYHRGDIRERVAEAHNFFQGIFTPSARVVIVEDRIEIQRDVYSILRILEFEKSLQAILGQINTPEKLLETKMVRLKDKAYPLTYYEKELLSIYLFERNKLGTEIKKYPYISWGLESLGYLGASYNIFDKSNAGLSVLKKMICADQGIEYPATIVFPDPVAVSGSLMRYLHSRDLNPDETLFISDSYSDISRKIYERENVSLRFLDYLLRNIIRPFAKTSQIKDCEACWNKLVTYKHLEEEFASRELKRLVLKCYWEFIKPYYKSMETILGTHESLFVPEELTEKTLDALGSKRNRQILVELAKHHQKHGSPMTVNELFEKMGLKKGAKKGLWRNLETLVKCGLVDRIPEGRKLHKYSIYGNKTTIRIRLSLTEERRSFRSII</sequence>
<dbReference type="SUPFAM" id="SSF46785">
    <property type="entry name" value="Winged helix' DNA-binding domain"/>
    <property type="match status" value="1"/>
</dbReference>
<evidence type="ECO:0000313" key="2">
    <source>
        <dbReference type="EMBL" id="KON32216.1"/>
    </source>
</evidence>
<feature type="domain" description="HTH arsR-type" evidence="1">
    <location>
        <begin position="390"/>
        <end position="480"/>
    </location>
</feature>
<dbReference type="Gene3D" id="1.10.10.10">
    <property type="entry name" value="Winged helix-like DNA-binding domain superfamily/Winged helix DNA-binding domain"/>
    <property type="match status" value="1"/>
</dbReference>
<organism evidence="2 3">
    <name type="scientific">miscellaneous Crenarchaeota group-1 archaeon SG8-32-3</name>
    <dbReference type="NCBI Taxonomy" id="1685125"/>
    <lineage>
        <taxon>Archaea</taxon>
        <taxon>Candidatus Bathyarchaeota</taxon>
        <taxon>MCG-1</taxon>
    </lineage>
</organism>
<protein>
    <recommendedName>
        <fullName evidence="1">HTH arsR-type domain-containing protein</fullName>
    </recommendedName>
</protein>
<dbReference type="AlphaFoldDB" id="A0A0M0BVL1"/>
<dbReference type="GO" id="GO:0003700">
    <property type="term" value="F:DNA-binding transcription factor activity"/>
    <property type="evidence" value="ECO:0007669"/>
    <property type="project" value="InterPro"/>
</dbReference>
<reference evidence="3" key="1">
    <citation type="submission" date="2015-06" db="EMBL/GenBank/DDBJ databases">
        <title>New insights into the roles of widespread benthic archaea in carbon and nitrogen cycling.</title>
        <authorList>
            <person name="Lazar C.S."/>
            <person name="Baker B.J."/>
            <person name="Seitz K.W."/>
            <person name="Hyde A.S."/>
            <person name="Dick G.J."/>
            <person name="Hinrichs K.-U."/>
            <person name="Teske A.P."/>
        </authorList>
    </citation>
    <scope>NUCLEOTIDE SEQUENCE [LARGE SCALE GENOMIC DNA]</scope>
</reference>